<dbReference type="GO" id="GO:0016491">
    <property type="term" value="F:oxidoreductase activity"/>
    <property type="evidence" value="ECO:0007669"/>
    <property type="project" value="InterPro"/>
</dbReference>
<dbReference type="EMBL" id="AP018400">
    <property type="protein sequence ID" value="BBA91820.1"/>
    <property type="molecule type" value="Genomic_DNA"/>
</dbReference>
<protein>
    <submittedName>
        <fullName evidence="3">TlpA family protein disulfide reductase</fullName>
    </submittedName>
</protein>
<dbReference type="Gene3D" id="3.40.30.10">
    <property type="entry name" value="Glutaredoxin"/>
    <property type="match status" value="1"/>
</dbReference>
<dbReference type="Proteomes" id="UP000269331">
    <property type="component" value="Chromosome"/>
</dbReference>
<dbReference type="InterPro" id="IPR050553">
    <property type="entry name" value="Thioredoxin_ResA/DsbE_sf"/>
</dbReference>
<reference evidence="3 4" key="1">
    <citation type="journal article" date="2018" name="Genome Biol. Evol.">
        <title>Complete Genome Sequence of Streptococcus ruminantium sp. nov. GUT-187T (=DSM 104980T =JCM 31869T), the Type Strain of S. ruminantium, and Comparison with Genome Sequences of Streptococcus suis Strains.</title>
        <authorList>
            <person name="Tohya M."/>
            <person name="Sekizaki T."/>
            <person name="Miyoshi-Akiyama T."/>
        </authorList>
    </citation>
    <scope>NUCLEOTIDE SEQUENCE [LARGE SCALE GENOMIC DNA]</scope>
    <source>
        <strain evidence="3 4">GUT187T</strain>
    </source>
</reference>
<evidence type="ECO:0000313" key="3">
    <source>
        <dbReference type="EMBL" id="BBA91820.1"/>
    </source>
</evidence>
<evidence type="ECO:0000259" key="2">
    <source>
        <dbReference type="PROSITE" id="PS51352"/>
    </source>
</evidence>
<evidence type="ECO:0000256" key="1">
    <source>
        <dbReference type="SAM" id="Phobius"/>
    </source>
</evidence>
<name>A0A2Z5TK79_9STRE</name>
<dbReference type="AlphaFoldDB" id="A0A2Z5TK79"/>
<feature type="transmembrane region" description="Helical" evidence="1">
    <location>
        <begin position="29"/>
        <end position="48"/>
    </location>
</feature>
<dbReference type="CDD" id="cd02966">
    <property type="entry name" value="TlpA_like_family"/>
    <property type="match status" value="1"/>
</dbReference>
<dbReference type="Pfam" id="PF08534">
    <property type="entry name" value="Redoxin"/>
    <property type="match status" value="1"/>
</dbReference>
<sequence>MFLTFEIVNYDILLLRKELWRKNMKKREIFTISVIAILVVSAAIYLGMTANLTQSSPAKTEVSQSSSQPSDSELRSLTETINKSKFLDANDKEMTLANFADKPSIVVFWASWCPDCQAQLPILAKLYEKYGKDVNFVFLNVVDGTRETKVNGQKYLTEKYPFTYYQDKGMSVADSMGVKNIPTMFILNKKKEIVTAFRGNRTEEVIATALEAVK</sequence>
<keyword evidence="1" id="KW-1133">Transmembrane helix</keyword>
<dbReference type="PANTHER" id="PTHR42852">
    <property type="entry name" value="THIOL:DISULFIDE INTERCHANGE PROTEIN DSBE"/>
    <property type="match status" value="1"/>
</dbReference>
<dbReference type="InterPro" id="IPR036249">
    <property type="entry name" value="Thioredoxin-like_sf"/>
</dbReference>
<keyword evidence="1" id="KW-0812">Transmembrane</keyword>
<accession>A0A2Z5TK79</accession>
<dbReference type="PANTHER" id="PTHR42852:SF17">
    <property type="entry name" value="THIOREDOXIN-LIKE PROTEIN HI_1115"/>
    <property type="match status" value="1"/>
</dbReference>
<feature type="domain" description="Thioredoxin" evidence="2">
    <location>
        <begin position="75"/>
        <end position="214"/>
    </location>
</feature>
<dbReference type="SUPFAM" id="SSF52833">
    <property type="entry name" value="Thioredoxin-like"/>
    <property type="match status" value="1"/>
</dbReference>
<proteinExistence type="predicted"/>
<dbReference type="KEGG" id="srq:SR187_0945"/>
<dbReference type="PROSITE" id="PS51352">
    <property type="entry name" value="THIOREDOXIN_2"/>
    <property type="match status" value="1"/>
</dbReference>
<dbReference type="InterPro" id="IPR013740">
    <property type="entry name" value="Redoxin"/>
</dbReference>
<dbReference type="InterPro" id="IPR013766">
    <property type="entry name" value="Thioredoxin_domain"/>
</dbReference>
<organism evidence="3 4">
    <name type="scientific">Streptococcus ruminantium</name>
    <dbReference type="NCBI Taxonomy" id="1917441"/>
    <lineage>
        <taxon>Bacteria</taxon>
        <taxon>Bacillati</taxon>
        <taxon>Bacillota</taxon>
        <taxon>Bacilli</taxon>
        <taxon>Lactobacillales</taxon>
        <taxon>Streptococcaceae</taxon>
        <taxon>Streptococcus</taxon>
    </lineage>
</organism>
<keyword evidence="1" id="KW-0472">Membrane</keyword>
<evidence type="ECO:0000313" key="4">
    <source>
        <dbReference type="Proteomes" id="UP000269331"/>
    </source>
</evidence>
<gene>
    <name evidence="3" type="ORF">SR187_0945</name>
</gene>